<gene>
    <name evidence="1" type="ORF">PGLA1383_LOCUS846</name>
</gene>
<dbReference type="OrthoDB" id="422005at2759"/>
<dbReference type="AlphaFoldDB" id="A0A813D0P6"/>
<feature type="non-terminal residue" evidence="1">
    <location>
        <position position="1"/>
    </location>
</feature>
<dbReference type="Proteomes" id="UP000654075">
    <property type="component" value="Unassembled WGS sequence"/>
</dbReference>
<comment type="caution">
    <text evidence="1">The sequence shown here is derived from an EMBL/GenBank/DDBJ whole genome shotgun (WGS) entry which is preliminary data.</text>
</comment>
<organism evidence="1 2">
    <name type="scientific">Polarella glacialis</name>
    <name type="common">Dinoflagellate</name>
    <dbReference type="NCBI Taxonomy" id="89957"/>
    <lineage>
        <taxon>Eukaryota</taxon>
        <taxon>Sar</taxon>
        <taxon>Alveolata</taxon>
        <taxon>Dinophyceae</taxon>
        <taxon>Suessiales</taxon>
        <taxon>Suessiaceae</taxon>
        <taxon>Polarella</taxon>
    </lineage>
</organism>
<protein>
    <submittedName>
        <fullName evidence="1">Uncharacterized protein</fullName>
    </submittedName>
</protein>
<dbReference type="OMA" id="MDDPVPK"/>
<dbReference type="Gene3D" id="2.40.50.140">
    <property type="entry name" value="Nucleic acid-binding proteins"/>
    <property type="match status" value="1"/>
</dbReference>
<keyword evidence="2" id="KW-1185">Reference proteome</keyword>
<name>A0A813D0P6_POLGL</name>
<proteinExistence type="predicted"/>
<dbReference type="InterPro" id="IPR012340">
    <property type="entry name" value="NA-bd_OB-fold"/>
</dbReference>
<evidence type="ECO:0000313" key="2">
    <source>
        <dbReference type="Proteomes" id="UP000654075"/>
    </source>
</evidence>
<sequence>DRYPRLYKDLKVEFGMMIWMEQQGWKKVKSVKAKSVTLPGGAMVNVQDEMDAKKEFVGGQHFRYTGMLKFYDPDRQFGWVKVDDGFAMDDPVPKEIKVEESEVHCGGKKPKQYLKDTKVEFGIQKTKRGDYQVYNMTLPEGIPITQENVENRQEVGGAEKFAGSISWYSWRQGWGHIAPDPLAALPPLVSAKLDEMALAAKTAKPDKPAERLLYFRKTDCEWGAKPEAGKKVTFSVYVDDKGAGAKDVAAVVEVTA</sequence>
<reference evidence="1" key="1">
    <citation type="submission" date="2021-02" db="EMBL/GenBank/DDBJ databases">
        <authorList>
            <person name="Dougan E. K."/>
            <person name="Rhodes N."/>
            <person name="Thang M."/>
            <person name="Chan C."/>
        </authorList>
    </citation>
    <scope>NUCLEOTIDE SEQUENCE</scope>
</reference>
<evidence type="ECO:0000313" key="1">
    <source>
        <dbReference type="EMBL" id="CAE8581836.1"/>
    </source>
</evidence>
<accession>A0A813D0P6</accession>
<dbReference type="EMBL" id="CAJNNV010000218">
    <property type="protein sequence ID" value="CAE8581836.1"/>
    <property type="molecule type" value="Genomic_DNA"/>
</dbReference>